<dbReference type="PROSITE" id="PS50893">
    <property type="entry name" value="ABC_TRANSPORTER_2"/>
    <property type="match status" value="1"/>
</dbReference>
<dbReference type="CDD" id="cd03214">
    <property type="entry name" value="ABC_Iron-Siderophores_B12_Hemin"/>
    <property type="match status" value="1"/>
</dbReference>
<protein>
    <recommendedName>
        <fullName evidence="8">Cobalamin import ATP-binding protein BtuD</fullName>
        <ecNumber evidence="7">7.6.2.8</ecNumber>
    </recommendedName>
    <alternativeName>
        <fullName evidence="9">Vitamin B12-transporting ATPase</fullName>
    </alternativeName>
</protein>
<dbReference type="PANTHER" id="PTHR42794:SF1">
    <property type="entry name" value="HEMIN IMPORT ATP-BINDING PROTEIN HMUV"/>
    <property type="match status" value="1"/>
</dbReference>
<evidence type="ECO:0000256" key="1">
    <source>
        <dbReference type="ARBA" id="ARBA00022448"/>
    </source>
</evidence>
<evidence type="ECO:0000256" key="5">
    <source>
        <dbReference type="ARBA" id="ARBA00050590"/>
    </source>
</evidence>
<evidence type="ECO:0000256" key="6">
    <source>
        <dbReference type="ARBA" id="ARBA00058960"/>
    </source>
</evidence>
<dbReference type="GO" id="GO:0005524">
    <property type="term" value="F:ATP binding"/>
    <property type="evidence" value="ECO:0007669"/>
    <property type="project" value="UniProtKB-KW"/>
</dbReference>
<dbReference type="SUPFAM" id="SSF52540">
    <property type="entry name" value="P-loop containing nucleoside triphosphate hydrolases"/>
    <property type="match status" value="1"/>
</dbReference>
<dbReference type="InterPro" id="IPR027417">
    <property type="entry name" value="P-loop_NTPase"/>
</dbReference>
<dbReference type="RefSeq" id="WP_062264495.1">
    <property type="nucleotide sequence ID" value="NZ_LT158599.1"/>
</dbReference>
<proteinExistence type="predicted"/>
<comment type="function">
    <text evidence="6">Required for corrinoid utilization. Probably part of the ABC transporter complex BtuCDF involved in cobalamin (vitamin B12) import. Probably responsible for energy coupling to the transport system.</text>
</comment>
<dbReference type="Pfam" id="PF00005">
    <property type="entry name" value="ABC_tran"/>
    <property type="match status" value="1"/>
</dbReference>
<dbReference type="FunFam" id="3.40.50.300:FF:000134">
    <property type="entry name" value="Iron-enterobactin ABC transporter ATP-binding protein"/>
    <property type="match status" value="1"/>
</dbReference>
<dbReference type="Gene3D" id="3.40.50.300">
    <property type="entry name" value="P-loop containing nucleotide triphosphate hydrolases"/>
    <property type="match status" value="1"/>
</dbReference>
<keyword evidence="1" id="KW-0813">Transport</keyword>
<evidence type="ECO:0000256" key="2">
    <source>
        <dbReference type="ARBA" id="ARBA00022741"/>
    </source>
</evidence>
<evidence type="ECO:0000256" key="7">
    <source>
        <dbReference type="ARBA" id="ARBA00066387"/>
    </source>
</evidence>
<dbReference type="AlphaFoldDB" id="A0A0X3BMR6"/>
<comment type="catalytic activity">
    <reaction evidence="5">
        <text>an R-cob(III)alamin(out) + ATP + H2O = an R-cob(III)alamin(in) + ADP + phosphate + H(+)</text>
        <dbReference type="Rhea" id="RHEA:17873"/>
        <dbReference type="ChEBI" id="CHEBI:15377"/>
        <dbReference type="ChEBI" id="CHEBI:15378"/>
        <dbReference type="ChEBI" id="CHEBI:30616"/>
        <dbReference type="ChEBI" id="CHEBI:43474"/>
        <dbReference type="ChEBI" id="CHEBI:140785"/>
        <dbReference type="ChEBI" id="CHEBI:456216"/>
        <dbReference type="EC" id="7.6.2.8"/>
    </reaction>
</comment>
<dbReference type="GO" id="GO:0015420">
    <property type="term" value="F:ABC-type vitamin B12 transporter activity"/>
    <property type="evidence" value="ECO:0007669"/>
    <property type="project" value="UniProtKB-EC"/>
</dbReference>
<evidence type="ECO:0000313" key="11">
    <source>
        <dbReference type="EMBL" id="CVK33472.1"/>
    </source>
</evidence>
<evidence type="ECO:0000256" key="4">
    <source>
        <dbReference type="ARBA" id="ARBA00022967"/>
    </source>
</evidence>
<evidence type="ECO:0000313" key="12">
    <source>
        <dbReference type="Proteomes" id="UP000069850"/>
    </source>
</evidence>
<keyword evidence="2" id="KW-0547">Nucleotide-binding</keyword>
<evidence type="ECO:0000259" key="10">
    <source>
        <dbReference type="PROSITE" id="PS50893"/>
    </source>
</evidence>
<accession>A0A0X3BMR6</accession>
<dbReference type="EMBL" id="LT158599">
    <property type="protein sequence ID" value="CVK33472.1"/>
    <property type="molecule type" value="Genomic_DNA"/>
</dbReference>
<feature type="domain" description="ABC transporter" evidence="10">
    <location>
        <begin position="4"/>
        <end position="238"/>
    </location>
</feature>
<organism evidence="11 12">
    <name type="scientific">Methanoculleus bourgensis</name>
    <dbReference type="NCBI Taxonomy" id="83986"/>
    <lineage>
        <taxon>Archaea</taxon>
        <taxon>Methanobacteriati</taxon>
        <taxon>Methanobacteriota</taxon>
        <taxon>Stenosarchaea group</taxon>
        <taxon>Methanomicrobia</taxon>
        <taxon>Methanomicrobiales</taxon>
        <taxon>Methanomicrobiaceae</taxon>
        <taxon>Methanoculleus</taxon>
    </lineage>
</organism>
<keyword evidence="4" id="KW-1278">Translocase</keyword>
<reference evidence="11 12" key="1">
    <citation type="submission" date="2016-01" db="EMBL/GenBank/DDBJ databases">
        <authorList>
            <person name="Manzoor S."/>
        </authorList>
    </citation>
    <scope>NUCLEOTIDE SEQUENCE [LARGE SCALE GENOMIC DNA]</scope>
    <source>
        <strain evidence="11">Methanoculleus sp MAB1</strain>
    </source>
</reference>
<dbReference type="InterPro" id="IPR017871">
    <property type="entry name" value="ABC_transporter-like_CS"/>
</dbReference>
<dbReference type="InterPro" id="IPR003439">
    <property type="entry name" value="ABC_transporter-like_ATP-bd"/>
</dbReference>
<gene>
    <name evidence="11" type="ORF">MMAB1_2259</name>
</gene>
<dbReference type="PANTHER" id="PTHR42794">
    <property type="entry name" value="HEMIN IMPORT ATP-BINDING PROTEIN HMUV"/>
    <property type="match status" value="1"/>
</dbReference>
<dbReference type="InterPro" id="IPR003593">
    <property type="entry name" value="AAA+_ATPase"/>
</dbReference>
<evidence type="ECO:0000256" key="3">
    <source>
        <dbReference type="ARBA" id="ARBA00022840"/>
    </source>
</evidence>
<dbReference type="OrthoDB" id="24644at2157"/>
<dbReference type="SMART" id="SM00382">
    <property type="entry name" value="AAA"/>
    <property type="match status" value="1"/>
</dbReference>
<evidence type="ECO:0000256" key="8">
    <source>
        <dbReference type="ARBA" id="ARBA00073649"/>
    </source>
</evidence>
<sequence>MKPIEIIDIGVSYGAKKILEAITFHAETGEILGIVGPNGSGKTTLLKAMSRVVTRDNGDIRLDDRDLDSLGHRELARRVAVVPQDISIGFEYSVRDVVMMGRHPYIGRFASETARDVEICDHAMLLANVADLARASVHDISGGERQRVLIARALAQEPKILLLDEATSNLDVSHQVEILNIIRELAGEITVVSVFHDLNLAAYYCDRLLLLKDRKVYALGTPGEVLTREKIREVFGMEMLVRPHPLTGRPYVLPVYMSRSGAGANRRVHVVCGGGTGSDILHLLHAAGFTVTCGVLNVLDTDYGTAMHLGLPCIAEPPFHGITPESLSRLRECLESADTVIVTAMPIGRGNLDNLRLLLDYPTKLVIFYARDPTARMEDYTGGEAGAVLASLEARGVLRAEGAEELLARLSQDEPDRD</sequence>
<dbReference type="Proteomes" id="UP000069850">
    <property type="component" value="Chromosome 1"/>
</dbReference>
<name>A0A0X3BMR6_9EURY</name>
<keyword evidence="3" id="KW-0067">ATP-binding</keyword>
<dbReference type="EC" id="7.6.2.8" evidence="7"/>
<dbReference type="GeneID" id="27137947"/>
<evidence type="ECO:0000256" key="9">
    <source>
        <dbReference type="ARBA" id="ARBA00077139"/>
    </source>
</evidence>
<dbReference type="PROSITE" id="PS00211">
    <property type="entry name" value="ABC_TRANSPORTER_1"/>
    <property type="match status" value="1"/>
</dbReference>
<dbReference type="KEGG" id="mema:MMAB1_2259"/>
<dbReference type="GO" id="GO:0016887">
    <property type="term" value="F:ATP hydrolysis activity"/>
    <property type="evidence" value="ECO:0007669"/>
    <property type="project" value="InterPro"/>
</dbReference>